<dbReference type="KEGG" id="vta:A0989"/>
<dbReference type="EMBL" id="LT960611">
    <property type="protein sequence ID" value="SON48968.1"/>
    <property type="molecule type" value="Genomic_DNA"/>
</dbReference>
<protein>
    <submittedName>
        <fullName evidence="1">Uncharacterized protein</fullName>
    </submittedName>
</protein>
<accession>A0A2N8ZAN3</accession>
<proteinExistence type="predicted"/>
<keyword evidence="2" id="KW-1185">Reference proteome</keyword>
<gene>
    <name evidence="1" type="ORF">VTAP4600_A0989</name>
</gene>
<reference evidence="1 2" key="1">
    <citation type="submission" date="2017-10" db="EMBL/GenBank/DDBJ databases">
        <authorList>
            <person name="Banno H."/>
            <person name="Chua N.-H."/>
        </authorList>
    </citation>
    <scope>NUCLEOTIDE SEQUENCE [LARGE SCALE GENOMIC DNA]</scope>
    <source>
        <strain evidence="1">Vibrio tapetis CECT4600</strain>
    </source>
</reference>
<sequence>MGKEWTLNTENLSDIWDKFKDQIAPKNTVKNQGLKVVICIFLSENGVFSI</sequence>
<organism evidence="1 2">
    <name type="scientific">Vibrio tapetis subsp. tapetis</name>
    <dbReference type="NCBI Taxonomy" id="1671868"/>
    <lineage>
        <taxon>Bacteria</taxon>
        <taxon>Pseudomonadati</taxon>
        <taxon>Pseudomonadota</taxon>
        <taxon>Gammaproteobacteria</taxon>
        <taxon>Vibrionales</taxon>
        <taxon>Vibrionaceae</taxon>
        <taxon>Vibrio</taxon>
    </lineage>
</organism>
<dbReference type="AlphaFoldDB" id="A0A2N8ZAN3"/>
<dbReference type="Proteomes" id="UP000235828">
    <property type="component" value="Chromosome A"/>
</dbReference>
<name>A0A2N8ZAN3_9VIBR</name>
<evidence type="ECO:0000313" key="2">
    <source>
        <dbReference type="Proteomes" id="UP000235828"/>
    </source>
</evidence>
<evidence type="ECO:0000313" key="1">
    <source>
        <dbReference type="EMBL" id="SON48968.1"/>
    </source>
</evidence>